<feature type="repeat" description="TPR" evidence="1">
    <location>
        <begin position="27"/>
        <end position="60"/>
    </location>
</feature>
<feature type="chain" id="PRO_5022182283" evidence="2">
    <location>
        <begin position="25"/>
        <end position="358"/>
    </location>
</feature>
<dbReference type="InterPro" id="IPR019734">
    <property type="entry name" value="TPR_rpt"/>
</dbReference>
<comment type="caution">
    <text evidence="3">The sequence shown here is derived from an EMBL/GenBank/DDBJ whole genome shotgun (WGS) entry which is preliminary data.</text>
</comment>
<dbReference type="EMBL" id="VIWO01000001">
    <property type="protein sequence ID" value="TWF44281.1"/>
    <property type="molecule type" value="Genomic_DNA"/>
</dbReference>
<organism evidence="3 4">
    <name type="scientific">Chitinophaga polysaccharea</name>
    <dbReference type="NCBI Taxonomy" id="1293035"/>
    <lineage>
        <taxon>Bacteria</taxon>
        <taxon>Pseudomonadati</taxon>
        <taxon>Bacteroidota</taxon>
        <taxon>Chitinophagia</taxon>
        <taxon>Chitinophagales</taxon>
        <taxon>Chitinophagaceae</taxon>
        <taxon>Chitinophaga</taxon>
    </lineage>
</organism>
<sequence length="358" mass="41136">MNKRSSLLKAFIVAGVLFSQVAVAQDAKELYNTATGFIRTGDYSNAILVLNQALQLEPDNFEYKKQLGFTFYLKGDLVKAKSVIEPLLNSKEADVQTFQIAGNIFIGREEWKAAQRIYERGIRKFPNSGELYNDNGNMQMNFKMYDAALKSWIKGIEQDPGFPGNYYNATKTYSYSNNPLWCILYGETFMNMESFTTRTAEIRNIVLESYKKLFNDPSLFESALTDDKKGKRGGGSDFAEAYKACMGKQISVVTGGIDPDALIMVRTRFLLDWFNFYGMKYPYALFDFQRNLLQEGMFESYNQWLFGPASNQANYKAWVGLHKQDYDAFLQFQRSYPLKPRPDEYYNDGKFTLINSGY</sequence>
<feature type="signal peptide" evidence="2">
    <location>
        <begin position="1"/>
        <end position="24"/>
    </location>
</feature>
<dbReference type="AlphaFoldDB" id="A0A561Q1M5"/>
<keyword evidence="4" id="KW-1185">Reference proteome</keyword>
<dbReference type="SMART" id="SM00028">
    <property type="entry name" value="TPR"/>
    <property type="match status" value="3"/>
</dbReference>
<evidence type="ECO:0000256" key="1">
    <source>
        <dbReference type="PROSITE-ProRule" id="PRU00339"/>
    </source>
</evidence>
<dbReference type="RefSeq" id="WP_145660854.1">
    <property type="nucleotide sequence ID" value="NZ_VIWO01000001.1"/>
</dbReference>
<accession>A0A561Q1M5</accession>
<dbReference type="SUPFAM" id="SSF48452">
    <property type="entry name" value="TPR-like"/>
    <property type="match status" value="1"/>
</dbReference>
<dbReference type="Gene3D" id="1.25.40.10">
    <property type="entry name" value="Tetratricopeptide repeat domain"/>
    <property type="match status" value="1"/>
</dbReference>
<evidence type="ECO:0000256" key="2">
    <source>
        <dbReference type="SAM" id="SignalP"/>
    </source>
</evidence>
<dbReference type="PROSITE" id="PS50005">
    <property type="entry name" value="TPR"/>
    <property type="match status" value="1"/>
</dbReference>
<keyword evidence="1" id="KW-0802">TPR repeat</keyword>
<name>A0A561Q1M5_9BACT</name>
<proteinExistence type="predicted"/>
<keyword evidence="2" id="KW-0732">Signal</keyword>
<gene>
    <name evidence="3" type="ORF">FHW36_101199</name>
</gene>
<dbReference type="InterPro" id="IPR011990">
    <property type="entry name" value="TPR-like_helical_dom_sf"/>
</dbReference>
<dbReference type="OrthoDB" id="793001at2"/>
<reference evidence="3 4" key="1">
    <citation type="submission" date="2019-06" db="EMBL/GenBank/DDBJ databases">
        <title>Sorghum-associated microbial communities from plants grown in Nebraska, USA.</title>
        <authorList>
            <person name="Schachtman D."/>
        </authorList>
    </citation>
    <scope>NUCLEOTIDE SEQUENCE [LARGE SCALE GENOMIC DNA]</scope>
    <source>
        <strain evidence="3 4">1209</strain>
    </source>
</reference>
<evidence type="ECO:0000313" key="4">
    <source>
        <dbReference type="Proteomes" id="UP000320811"/>
    </source>
</evidence>
<dbReference type="Proteomes" id="UP000320811">
    <property type="component" value="Unassembled WGS sequence"/>
</dbReference>
<protein>
    <submittedName>
        <fullName evidence="3">Uncharacterized protein</fullName>
    </submittedName>
</protein>
<evidence type="ECO:0000313" key="3">
    <source>
        <dbReference type="EMBL" id="TWF44281.1"/>
    </source>
</evidence>